<dbReference type="Pfam" id="PF07657">
    <property type="entry name" value="MNNL"/>
    <property type="match status" value="1"/>
</dbReference>
<dbReference type="PROSITE" id="PS00010">
    <property type="entry name" value="ASX_HYDROXYL"/>
    <property type="match status" value="3"/>
</dbReference>
<evidence type="ECO:0000313" key="25">
    <source>
        <dbReference type="EMBL" id="ADK93982.1"/>
    </source>
</evidence>
<dbReference type="Pfam" id="PF12661">
    <property type="entry name" value="hEGF"/>
    <property type="match status" value="2"/>
</dbReference>
<comment type="caution">
    <text evidence="18">Lacks conserved residue(s) required for the propagation of feature annotation.</text>
</comment>
<comment type="function">
    <text evidence="20">Putative Notch ligand involved in the mediation of Notch signaling.</text>
</comment>
<evidence type="ECO:0000256" key="20">
    <source>
        <dbReference type="RuleBase" id="RU280815"/>
    </source>
</evidence>
<dbReference type="FunFam" id="2.10.25.10:FF:000064">
    <property type="entry name" value="Delta-like protein"/>
    <property type="match status" value="1"/>
</dbReference>
<keyword evidence="11" id="KW-0221">Differentiation</keyword>
<reference evidence="25" key="2">
    <citation type="submission" date="2010-08" db="EMBL/GenBank/DDBJ databases">
        <title>The signaling ligand delta functions in endoderm development, but not pigment cell development, in the cidaroid sea urchin Eucidaris tribuloides.</title>
        <authorList>
            <person name="McLatchy J.E."/>
            <person name="Buckley L.J."/>
            <person name="Covington R.A."/>
            <person name="Chen Y."/>
            <person name="Ricoult S.G."/>
            <person name="Waxmonsky N.C."/>
            <person name="Tebbets B.M."/>
            <person name="Wood M.E."/>
            <person name="Hedrick J.L."/>
        </authorList>
    </citation>
    <scope>NUCLEOTIDE SEQUENCE</scope>
</reference>
<dbReference type="Gene3D" id="2.10.25.140">
    <property type="match status" value="1"/>
</dbReference>
<keyword evidence="15 20" id="KW-0472">Membrane</keyword>
<evidence type="ECO:0000256" key="14">
    <source>
        <dbReference type="ARBA" id="ARBA00022989"/>
    </source>
</evidence>
<dbReference type="GO" id="GO:0042063">
    <property type="term" value="P:gliogenesis"/>
    <property type="evidence" value="ECO:0007669"/>
    <property type="project" value="UniProtKB-ARBA"/>
</dbReference>
<dbReference type="PROSITE" id="PS51051">
    <property type="entry name" value="DSL"/>
    <property type="match status" value="1"/>
</dbReference>
<dbReference type="SUPFAM" id="SSF57196">
    <property type="entry name" value="EGF/Laminin"/>
    <property type="match status" value="7"/>
</dbReference>
<reference evidence="25" key="1">
    <citation type="submission" date="2010-06" db="EMBL/GenBank/DDBJ databases">
        <authorList>
            <person name="Sweet H.C."/>
            <person name="Waxmonsky N.C."/>
            <person name="Hedrick J.L."/>
            <person name="Tebbets B.M."/>
        </authorList>
    </citation>
    <scope>NUCLEOTIDE SEQUENCE</scope>
</reference>
<dbReference type="FunFam" id="2.10.25.10:FF:000173">
    <property type="entry name" value="Neurogenic locus notch protein 2"/>
    <property type="match status" value="1"/>
</dbReference>
<evidence type="ECO:0000259" key="23">
    <source>
        <dbReference type="PROSITE" id="PS50026"/>
    </source>
</evidence>
<dbReference type="GO" id="GO:0005737">
    <property type="term" value="C:cytoplasm"/>
    <property type="evidence" value="ECO:0007669"/>
    <property type="project" value="UniProtKB-SubCell"/>
</dbReference>
<evidence type="ECO:0000256" key="12">
    <source>
        <dbReference type="ARBA" id="ARBA00022837"/>
    </source>
</evidence>
<feature type="domain" description="EGF-like" evidence="23">
    <location>
        <begin position="238"/>
        <end position="274"/>
    </location>
</feature>
<dbReference type="SMART" id="SM00181">
    <property type="entry name" value="EGF"/>
    <property type="match status" value="9"/>
</dbReference>
<dbReference type="FunFam" id="2.10.25.10:FF:000425">
    <property type="entry name" value="Eyes shut homolog"/>
    <property type="match status" value="1"/>
</dbReference>
<dbReference type="SMART" id="SM00179">
    <property type="entry name" value="EGF_CA"/>
    <property type="match status" value="7"/>
</dbReference>
<dbReference type="SMART" id="SM00051">
    <property type="entry name" value="DSL"/>
    <property type="match status" value="1"/>
</dbReference>
<evidence type="ECO:0000256" key="22">
    <source>
        <dbReference type="SAM" id="Phobius"/>
    </source>
</evidence>
<dbReference type="PROSITE" id="PS01187">
    <property type="entry name" value="EGF_CA"/>
    <property type="match status" value="1"/>
</dbReference>
<dbReference type="InterPro" id="IPR001774">
    <property type="entry name" value="DSL"/>
</dbReference>
<evidence type="ECO:0000256" key="5">
    <source>
        <dbReference type="ARBA" id="ARBA00022490"/>
    </source>
</evidence>
<feature type="domain" description="EGF-like" evidence="23">
    <location>
        <begin position="457"/>
        <end position="492"/>
    </location>
</feature>
<feature type="domain" description="EGF-like" evidence="23">
    <location>
        <begin position="418"/>
        <end position="456"/>
    </location>
</feature>
<evidence type="ECO:0000256" key="16">
    <source>
        <dbReference type="ARBA" id="ARBA00023157"/>
    </source>
</evidence>
<keyword evidence="16 18" id="KW-1015">Disulfide bond</keyword>
<keyword evidence="10 20" id="KW-0677">Repeat</keyword>
<feature type="disulfide bond" evidence="18">
    <location>
        <begin position="264"/>
        <end position="273"/>
    </location>
</feature>
<evidence type="ECO:0000256" key="7">
    <source>
        <dbReference type="ARBA" id="ARBA00022536"/>
    </source>
</evidence>
<dbReference type="GO" id="GO:0030855">
    <property type="term" value="P:epithelial cell differentiation"/>
    <property type="evidence" value="ECO:0007669"/>
    <property type="project" value="UniProtKB-ARBA"/>
</dbReference>
<feature type="disulfide bond" evidence="19">
    <location>
        <begin position="233"/>
        <end position="242"/>
    </location>
</feature>
<evidence type="ECO:0000256" key="17">
    <source>
        <dbReference type="ARBA" id="ARBA00023180"/>
    </source>
</evidence>
<feature type="region of interest" description="Disordered" evidence="21">
    <location>
        <begin position="767"/>
        <end position="787"/>
    </location>
</feature>
<keyword evidence="4 20" id="KW-0217">Developmental protein</keyword>
<feature type="disulfide bond" evidence="18">
    <location>
        <begin position="369"/>
        <end position="378"/>
    </location>
</feature>
<evidence type="ECO:0000256" key="4">
    <source>
        <dbReference type="ARBA" id="ARBA00022473"/>
    </source>
</evidence>
<keyword evidence="13" id="KW-0832">Ubl conjugation</keyword>
<feature type="region of interest" description="Disordered" evidence="21">
    <location>
        <begin position="641"/>
        <end position="663"/>
    </location>
</feature>
<evidence type="ECO:0000256" key="10">
    <source>
        <dbReference type="ARBA" id="ARBA00022737"/>
    </source>
</evidence>
<feature type="domain" description="EGF-like" evidence="23">
    <location>
        <begin position="381"/>
        <end position="417"/>
    </location>
</feature>
<feature type="disulfide bond" evidence="18">
    <location>
        <begin position="446"/>
        <end position="455"/>
    </location>
</feature>
<evidence type="ECO:0000256" key="11">
    <source>
        <dbReference type="ARBA" id="ARBA00022782"/>
    </source>
</evidence>
<feature type="region of interest" description="Disordered" evidence="21">
    <location>
        <begin position="578"/>
        <end position="604"/>
    </location>
</feature>
<dbReference type="GO" id="GO:0005576">
    <property type="term" value="C:extracellular region"/>
    <property type="evidence" value="ECO:0007669"/>
    <property type="project" value="UniProtKB-SubCell"/>
</dbReference>
<feature type="disulfide bond" evidence="18">
    <location>
        <begin position="520"/>
        <end position="529"/>
    </location>
</feature>
<feature type="compositionally biased region" description="Polar residues" evidence="21">
    <location>
        <begin position="651"/>
        <end position="662"/>
    </location>
</feature>
<dbReference type="InterPro" id="IPR011651">
    <property type="entry name" value="Notch_ligand_N"/>
</dbReference>
<evidence type="ECO:0000256" key="19">
    <source>
        <dbReference type="PROSITE-ProRule" id="PRU00377"/>
    </source>
</evidence>
<dbReference type="InterPro" id="IPR000742">
    <property type="entry name" value="EGF"/>
</dbReference>
<dbReference type="Pfam" id="PF01414">
    <property type="entry name" value="DSL"/>
    <property type="match status" value="1"/>
</dbReference>
<feature type="transmembrane region" description="Helical" evidence="22">
    <location>
        <begin position="614"/>
        <end position="636"/>
    </location>
</feature>
<evidence type="ECO:0000256" key="18">
    <source>
        <dbReference type="PROSITE-ProRule" id="PRU00076"/>
    </source>
</evidence>
<evidence type="ECO:0000256" key="3">
    <source>
        <dbReference type="ARBA" id="ARBA00004613"/>
    </source>
</evidence>
<feature type="domain" description="DSL" evidence="24">
    <location>
        <begin position="198"/>
        <end position="242"/>
    </location>
</feature>
<keyword evidence="7 18" id="KW-0245">EGF-like domain</keyword>
<keyword evidence="8 20" id="KW-0812">Transmembrane</keyword>
<dbReference type="PANTHER" id="PTHR24049">
    <property type="entry name" value="CRUMBS FAMILY MEMBER"/>
    <property type="match status" value="1"/>
</dbReference>
<dbReference type="InterPro" id="IPR018097">
    <property type="entry name" value="EGF_Ca-bd_CS"/>
</dbReference>
<feature type="disulfide bond" evidence="19">
    <location>
        <begin position="200"/>
        <end position="209"/>
    </location>
</feature>
<evidence type="ECO:0000256" key="21">
    <source>
        <dbReference type="SAM" id="MobiDB-lite"/>
    </source>
</evidence>
<evidence type="ECO:0000256" key="15">
    <source>
        <dbReference type="ARBA" id="ARBA00023136"/>
    </source>
</evidence>
<dbReference type="InterPro" id="IPR013032">
    <property type="entry name" value="EGF-like_CS"/>
</dbReference>
<dbReference type="Gene3D" id="2.10.25.10">
    <property type="entry name" value="Laminin"/>
    <property type="match status" value="8"/>
</dbReference>
<dbReference type="InterPro" id="IPR000152">
    <property type="entry name" value="EGF-type_Asp/Asn_hydroxyl_site"/>
</dbReference>
<feature type="disulfide bond" evidence="18">
    <location>
        <begin position="482"/>
        <end position="491"/>
    </location>
</feature>
<feature type="disulfide bond" evidence="18">
    <location>
        <begin position="335"/>
        <end position="344"/>
    </location>
</feature>
<dbReference type="InterPro" id="IPR001881">
    <property type="entry name" value="EGF-like_Ca-bd_dom"/>
</dbReference>
<dbReference type="Gene3D" id="2.60.40.3510">
    <property type="match status" value="1"/>
</dbReference>
<dbReference type="GO" id="GO:0005509">
    <property type="term" value="F:calcium ion binding"/>
    <property type="evidence" value="ECO:0007669"/>
    <property type="project" value="InterPro"/>
</dbReference>
<comment type="subcellular location">
    <subcellularLocation>
        <location evidence="2">Cytoplasm</location>
    </subcellularLocation>
    <subcellularLocation>
        <location evidence="1 20">Membrane</location>
        <topology evidence="1 20">Single-pass type I membrane protein</topology>
    </subcellularLocation>
    <subcellularLocation>
        <location evidence="3">Secreted</location>
    </subcellularLocation>
</comment>
<dbReference type="FunFam" id="2.10.25.10:FF:000122">
    <property type="entry name" value="Protein crumbs homolog 2"/>
    <property type="match status" value="1"/>
</dbReference>
<feature type="compositionally biased region" description="Basic and acidic residues" evidence="21">
    <location>
        <begin position="641"/>
        <end position="650"/>
    </location>
</feature>
<protein>
    <recommendedName>
        <fullName evidence="20">Delta-like protein</fullName>
    </recommendedName>
</protein>
<keyword evidence="17" id="KW-0325">Glycoprotein</keyword>
<dbReference type="Pfam" id="PF21700">
    <property type="entry name" value="EGF_DL_JAG"/>
    <property type="match status" value="1"/>
</dbReference>
<dbReference type="FunFam" id="2.10.25.10:FF:000018">
    <property type="entry name" value="Delta-like 1"/>
    <property type="match status" value="1"/>
</dbReference>
<feature type="disulfide bond" evidence="18">
    <location>
        <begin position="407"/>
        <end position="416"/>
    </location>
</feature>
<dbReference type="GO" id="GO:0007219">
    <property type="term" value="P:Notch signaling pathway"/>
    <property type="evidence" value="ECO:0007669"/>
    <property type="project" value="InterPro"/>
</dbReference>
<feature type="compositionally biased region" description="Low complexity" evidence="21">
    <location>
        <begin position="772"/>
        <end position="784"/>
    </location>
</feature>
<dbReference type="PROSITE" id="PS00022">
    <property type="entry name" value="EGF_1"/>
    <property type="match status" value="9"/>
</dbReference>
<dbReference type="InterPro" id="IPR051022">
    <property type="entry name" value="Notch_Cell-Fate_Det"/>
</dbReference>
<dbReference type="GO" id="GO:0035239">
    <property type="term" value="P:tube morphogenesis"/>
    <property type="evidence" value="ECO:0007669"/>
    <property type="project" value="UniProtKB-ARBA"/>
</dbReference>
<organism evidence="25">
    <name type="scientific">Eucidaris tribuloides</name>
    <name type="common">Slate pencil urchin</name>
    <dbReference type="NCBI Taxonomy" id="7632"/>
    <lineage>
        <taxon>Eukaryota</taxon>
        <taxon>Metazoa</taxon>
        <taxon>Echinodermata</taxon>
        <taxon>Eleutherozoa</taxon>
        <taxon>Echinozoa</taxon>
        <taxon>Echinoidea</taxon>
        <taxon>Perischoechinoidea</taxon>
        <taxon>Cidaroida</taxon>
        <taxon>Cidaridae</taxon>
        <taxon>Eucidaris</taxon>
    </lineage>
</organism>
<name>E0A8P5_EUCTR</name>
<dbReference type="EMBL" id="HM563077">
    <property type="protein sequence ID" value="ADK93982.1"/>
    <property type="molecule type" value="mRNA"/>
</dbReference>
<dbReference type="PROSITE" id="PS01186">
    <property type="entry name" value="EGF_2"/>
    <property type="match status" value="7"/>
</dbReference>
<evidence type="ECO:0000256" key="1">
    <source>
        <dbReference type="ARBA" id="ARBA00004479"/>
    </source>
</evidence>
<keyword evidence="5" id="KW-0963">Cytoplasm</keyword>
<dbReference type="Pfam" id="PF00008">
    <property type="entry name" value="EGF"/>
    <property type="match status" value="6"/>
</dbReference>
<feature type="domain" description="EGF-like" evidence="23">
    <location>
        <begin position="532"/>
        <end position="570"/>
    </location>
</feature>
<evidence type="ECO:0000256" key="8">
    <source>
        <dbReference type="ARBA" id="ARBA00022692"/>
    </source>
</evidence>
<dbReference type="GO" id="GO:0005886">
    <property type="term" value="C:plasma membrane"/>
    <property type="evidence" value="ECO:0007669"/>
    <property type="project" value="UniProtKB-ARBA"/>
</dbReference>
<feature type="disulfide bond" evidence="18">
    <location>
        <begin position="560"/>
        <end position="569"/>
    </location>
</feature>
<evidence type="ECO:0000256" key="2">
    <source>
        <dbReference type="ARBA" id="ARBA00004496"/>
    </source>
</evidence>
<dbReference type="CDD" id="cd00054">
    <property type="entry name" value="EGF_CA"/>
    <property type="match status" value="7"/>
</dbReference>
<proteinExistence type="evidence at transcript level"/>
<feature type="domain" description="EGF-like" evidence="23">
    <location>
        <begin position="307"/>
        <end position="345"/>
    </location>
</feature>
<dbReference type="PROSITE" id="PS50026">
    <property type="entry name" value="EGF_3"/>
    <property type="match status" value="8"/>
</dbReference>
<feature type="domain" description="EGF-like" evidence="23">
    <location>
        <begin position="346"/>
        <end position="379"/>
    </location>
</feature>
<sequence length="815" mass="89823">MLYCTTMGRLRFSWRYTVILILHWIAVVIKVTSAGGIFELRLNSFTNDQGLDFNGHCCGNTTSDGNTNQCVGSCKTFFSVCLLHFLFEIPEEPTSSQCTFSHLETPILGENTFPISDGLYNPIQIPFNIDWPGDFSLALDAWHNGSITDFSDGAQHTPGGHRRLLARLRTQQYLNVSTEWSNFTYPTDTHSLSISYRVICQPDSYGSKCNVPCEPRDDQYGHYRCNNEGQKECLEGWDGNWCERAICSEDCEHGTCVAPEECRCQPGYTGARCDQCELYPGCVHGTCQQPGDCNCDEGWGGLLCDTDLNYCTHNQPCRHGGTCHNEGAAGYTCYCPPNYTGVDCETAEACPCMNGGTCRSGADGYTCLCPAGYSGDLCEVRIPRCDSERCLNGGTCLDVSDGYRCACPAGYSGIHCEIRDHCAEIVTPCENGGTCINNNVGYQCRCVDGFRGDRCEENLCATHGCQNGGTCRAESDSIHCDCPQGYNGRHCQTNIDDCVHAPCKNGATCHDLVNDYRCECPFGFGGRNCSDRFTPCDGDNPCANGGTCLQDVMGGFRCECADGWKGTTCTVSTALVPTSKPSSGALNRSTETQPPVRGTSSPSRNFGLSDTTQLVIYVAFGLLIIALVIILIVVVYRKQHHQEPRPKDLESNTTSTPNNRNKLTYRDNFSQEEKVLPLLSISEKVCNKEQDTYSKTNTTTSTKVLQHKNHHKDYSIKEFEGPPSMNKLVIPTSGSMHYVPQARHSYPRNNDSEDFYYYDEKTVQLKRTDSLQTPSQSSSSQSTPRHTVKCPILQISAVVEDRGSSTPVRLLATEV</sequence>
<dbReference type="FunFam" id="2.10.25.10:FF:000472">
    <property type="entry name" value="Uncharacterized protein, isoform A"/>
    <property type="match status" value="1"/>
</dbReference>
<evidence type="ECO:0000259" key="24">
    <source>
        <dbReference type="PROSITE" id="PS51051"/>
    </source>
</evidence>
<evidence type="ECO:0000256" key="6">
    <source>
        <dbReference type="ARBA" id="ARBA00022525"/>
    </source>
</evidence>
<keyword evidence="14 20" id="KW-1133">Transmembrane helix</keyword>
<dbReference type="FunFam" id="2.10.25.10:FF:000230">
    <property type="entry name" value="Delta-like protein"/>
    <property type="match status" value="1"/>
</dbReference>
<dbReference type="FunFam" id="2.10.25.140:FF:000001">
    <property type="entry name" value="Delta-like protein"/>
    <property type="match status" value="1"/>
</dbReference>
<evidence type="ECO:0000256" key="13">
    <source>
        <dbReference type="ARBA" id="ARBA00022843"/>
    </source>
</evidence>
<dbReference type="AlphaFoldDB" id="E0A8P5"/>
<accession>E0A8P5</accession>
<dbReference type="GO" id="GO:0048666">
    <property type="term" value="P:neuron development"/>
    <property type="evidence" value="ECO:0007669"/>
    <property type="project" value="UniProtKB-ARBA"/>
</dbReference>
<keyword evidence="12" id="KW-0106">Calcium</keyword>
<evidence type="ECO:0000256" key="9">
    <source>
        <dbReference type="ARBA" id="ARBA00022729"/>
    </source>
</evidence>
<feature type="disulfide bond" evidence="19">
    <location>
        <begin position="213"/>
        <end position="225"/>
    </location>
</feature>
<keyword evidence="9 20" id="KW-0732">Signal</keyword>
<keyword evidence="6" id="KW-0964">Secreted</keyword>
<dbReference type="GO" id="GO:0000902">
    <property type="term" value="P:cell morphogenesis"/>
    <property type="evidence" value="ECO:0007669"/>
    <property type="project" value="UniProtKB-ARBA"/>
</dbReference>
<feature type="domain" description="EGF-like" evidence="23">
    <location>
        <begin position="494"/>
        <end position="530"/>
    </location>
</feature>